<dbReference type="InterPro" id="IPR029063">
    <property type="entry name" value="SAM-dependent_MTases_sf"/>
</dbReference>
<keyword evidence="3" id="KW-1185">Reference proteome</keyword>
<organism evidence="2 3">
    <name type="scientific">Falsigemmobacter intermedius</name>
    <dbReference type="NCBI Taxonomy" id="1553448"/>
    <lineage>
        <taxon>Bacteria</taxon>
        <taxon>Pseudomonadati</taxon>
        <taxon>Pseudomonadota</taxon>
        <taxon>Alphaproteobacteria</taxon>
        <taxon>Rhodobacterales</taxon>
        <taxon>Paracoccaceae</taxon>
        <taxon>Falsigemmobacter</taxon>
    </lineage>
</organism>
<reference evidence="2 3" key="1">
    <citation type="journal article" date="2015" name="Int. J. Syst. Evol. Microbiol.">
        <title>Gemmobacter intermedius sp. nov., isolated from a white stork (Ciconia ciconia).</title>
        <authorList>
            <person name="Kampfer P."/>
            <person name="Jerzak L."/>
            <person name="Wilharm G."/>
            <person name="Golke J."/>
            <person name="Busse H.J."/>
            <person name="Glaeser S.P."/>
        </authorList>
    </citation>
    <scope>NUCLEOTIDE SEQUENCE [LARGE SCALE GENOMIC DNA]</scope>
    <source>
        <strain evidence="2 3">119/4</strain>
    </source>
</reference>
<dbReference type="PANTHER" id="PTHR39963">
    <property type="entry name" value="SLL0983 PROTEIN"/>
    <property type="match status" value="1"/>
</dbReference>
<dbReference type="AlphaFoldDB" id="A0A444MFP2"/>
<comment type="caution">
    <text evidence="2">The sequence shown here is derived from an EMBL/GenBank/DDBJ whole genome shotgun (WGS) entry which is preliminary data.</text>
</comment>
<proteinExistence type="predicted"/>
<evidence type="ECO:0000259" key="1">
    <source>
        <dbReference type="Pfam" id="PF05430"/>
    </source>
</evidence>
<dbReference type="InterPro" id="IPR047785">
    <property type="entry name" value="tRNA_MNMC2"/>
</dbReference>
<dbReference type="PANTHER" id="PTHR39963:SF1">
    <property type="entry name" value="MNMC-LIKE METHYLTRANSFERASE DOMAIN-CONTAINING PROTEIN"/>
    <property type="match status" value="1"/>
</dbReference>
<name>A0A444MFP2_9RHOB</name>
<dbReference type="GO" id="GO:0004808">
    <property type="term" value="F:tRNA (5-methylaminomethyl-2-thiouridylate)(34)-methyltransferase activity"/>
    <property type="evidence" value="ECO:0007669"/>
    <property type="project" value="InterPro"/>
</dbReference>
<dbReference type="NCBIfam" id="NF033855">
    <property type="entry name" value="tRNA_MNMC2"/>
    <property type="match status" value="1"/>
</dbReference>
<feature type="domain" description="MnmC-like methyltransferase" evidence="1">
    <location>
        <begin position="128"/>
        <end position="223"/>
    </location>
</feature>
<dbReference type="GO" id="GO:0016645">
    <property type="term" value="F:oxidoreductase activity, acting on the CH-NH group of donors"/>
    <property type="evidence" value="ECO:0007669"/>
    <property type="project" value="InterPro"/>
</dbReference>
<dbReference type="Proteomes" id="UP000287168">
    <property type="component" value="Unassembled WGS sequence"/>
</dbReference>
<dbReference type="EMBL" id="SBLC01000003">
    <property type="protein sequence ID" value="RWY44352.1"/>
    <property type="molecule type" value="Genomic_DNA"/>
</dbReference>
<gene>
    <name evidence="2" type="ORF">EP867_02970</name>
</gene>
<dbReference type="Pfam" id="PF05430">
    <property type="entry name" value="Methyltransf_30"/>
    <property type="match status" value="1"/>
</dbReference>
<evidence type="ECO:0000313" key="3">
    <source>
        <dbReference type="Proteomes" id="UP000287168"/>
    </source>
</evidence>
<accession>A0A444MFP2</accession>
<dbReference type="OrthoDB" id="9786494at2"/>
<dbReference type="Gene3D" id="3.40.50.150">
    <property type="entry name" value="Vaccinia Virus protein VP39"/>
    <property type="match status" value="1"/>
</dbReference>
<sequence length="224" mass="24444">MTAGSTSGLEWKEGDVPVSLRFDDPYFSLGNGLAETRHVFLAGNDLPERFRDGFSIAELGFGTGLNMLATWIALRDQGFQGEMRYTSFEGYPLEADEIDRALRAFPEAHAVAAPFLEQWGAGSKVIILPGLRAEILIGDVREWLPAWTGRADAWYLDGFSPAKNPEMWGADLMAEVGRHTAPGGTFATYTAAGHVRRALGEAGFAVERVPGFGHKRHMSRGVKA</sequence>
<dbReference type="SUPFAM" id="SSF53335">
    <property type="entry name" value="S-adenosyl-L-methionine-dependent methyltransferases"/>
    <property type="match status" value="1"/>
</dbReference>
<protein>
    <submittedName>
        <fullName evidence="2">FAD-dependent oxidoreductase</fullName>
    </submittedName>
</protein>
<dbReference type="RefSeq" id="WP_128486714.1">
    <property type="nucleotide sequence ID" value="NZ_JBHLXB010000170.1"/>
</dbReference>
<dbReference type="InterPro" id="IPR008471">
    <property type="entry name" value="MnmC-like_methylTransf"/>
</dbReference>
<evidence type="ECO:0000313" key="2">
    <source>
        <dbReference type="EMBL" id="RWY44352.1"/>
    </source>
</evidence>